<dbReference type="SUPFAM" id="SSF53850">
    <property type="entry name" value="Periplasmic binding protein-like II"/>
    <property type="match status" value="1"/>
</dbReference>
<reference evidence="1" key="1">
    <citation type="submission" date="2018-06" db="EMBL/GenBank/DDBJ databases">
        <authorList>
            <person name="Zhirakovskaya E."/>
        </authorList>
    </citation>
    <scope>NUCLEOTIDE SEQUENCE</scope>
</reference>
<dbReference type="Gene3D" id="3.40.190.10">
    <property type="entry name" value="Periplasmic binding protein-like II"/>
    <property type="match status" value="1"/>
</dbReference>
<organism evidence="1">
    <name type="scientific">hydrothermal vent metagenome</name>
    <dbReference type="NCBI Taxonomy" id="652676"/>
    <lineage>
        <taxon>unclassified sequences</taxon>
        <taxon>metagenomes</taxon>
        <taxon>ecological metagenomes</taxon>
    </lineage>
</organism>
<dbReference type="EMBL" id="UOFY01000030">
    <property type="protein sequence ID" value="VAX08861.1"/>
    <property type="molecule type" value="Genomic_DNA"/>
</dbReference>
<evidence type="ECO:0000313" key="1">
    <source>
        <dbReference type="EMBL" id="VAX08861.1"/>
    </source>
</evidence>
<protein>
    <recommendedName>
        <fullName evidence="2">ABC-type phosphate transport system, periplasmic component</fullName>
    </recommendedName>
</protein>
<accession>A0A3B1B419</accession>
<name>A0A3B1B419_9ZZZZ</name>
<evidence type="ECO:0008006" key="2">
    <source>
        <dbReference type="Google" id="ProtNLM"/>
    </source>
</evidence>
<dbReference type="AlphaFoldDB" id="A0A3B1B419"/>
<sequence length="142" mass="14896">MGKFIIKAGLVLGVSLSVMSLPCFAEIVVVGNKAIATDSLTAKQVSKLWLAKSKLIPGGGKSAVVDQAKGSPAYESFYKDVVKKNSSQLKAYWAKIIFSGKGTPPKAMANDAAVIEWVASTPGGLGYVDSASVNETIKVLFK</sequence>
<proteinExistence type="predicted"/>
<gene>
    <name evidence="1" type="ORF">MNBD_GAMMA25-713</name>
</gene>